<dbReference type="InterPro" id="IPR017853">
    <property type="entry name" value="GH"/>
</dbReference>
<dbReference type="Pfam" id="PF14508">
    <property type="entry name" value="GH97_N"/>
    <property type="match status" value="1"/>
</dbReference>
<dbReference type="InterPro" id="IPR029483">
    <property type="entry name" value="GH97_C"/>
</dbReference>
<sequence length="653" mass="73218">MLLLVAAVWPFAMQAKSYQVKSPSGRVSATVNLDKGATITVALDGHTLLKGANINLLLNDGQAALQGDRGVKAKRTKASHTIDAPFYRQRQFRFEANQLDLLAPTGFGLRVVASNEGVAYRFYTTRTGETVVKNESAQYQFGNNRRAWLSPSTNVKNPFQMAFQNIYHDTTLDTLSTVPSFLPATVDCGQAKVTLLESDAHAYPGMWVEADGKGSLNALFAPYPTRMDYHPWRRMTYVAETANYIATSKGARVYPWRIMQISEKDADMPTANMVYALAEPNRIGDTSWIKPGKVSWDWWSDWNLEGVDFRAGINTNTYLYYIDFAAKHKLEYIILDEGWYDSNKGDIMHPIADVDLPRLISYANKRHVGIILWTVFNVIDEQLEEACSHYAKMGVKGFKVDFLDRNDQTAFEMVDRLADACARHHLVLDLHGIYTPTGLNRTYPNVLNFESVFGMEEVKWGSLKNNHPLYDVTFPFIRMQSGSVDFTPGALRNGTRKDWLASYTKPMSQGTRCHQAAEYVVYDSPLTMLSDVPTSYEREPRFTSFLASLPTVFDKTTVVEGQMGSHIVTLRQKGNIYYIGGLTNWDERDVTINLNFLPAGQAFKATLLTDGINADRNANDHRFEARQVSAADSLTIHMASGGGFVVVIAPATR</sequence>
<evidence type="ECO:0000313" key="10">
    <source>
        <dbReference type="Proteomes" id="UP001487296"/>
    </source>
</evidence>
<evidence type="ECO:0000256" key="2">
    <source>
        <dbReference type="ARBA" id="ARBA00011245"/>
    </source>
</evidence>
<keyword evidence="10" id="KW-1185">Reference proteome</keyword>
<accession>A0ABV1FRV9</accession>
<name>A0ABV1FRV9_9BACT</name>
<dbReference type="Pfam" id="PF10566">
    <property type="entry name" value="Glyco_hydro_97"/>
    <property type="match status" value="1"/>
</dbReference>
<organism evidence="9 10">
    <name type="scientific">Hallella faecis</name>
    <dbReference type="NCBI Taxonomy" id="2841596"/>
    <lineage>
        <taxon>Bacteria</taxon>
        <taxon>Pseudomonadati</taxon>
        <taxon>Bacteroidota</taxon>
        <taxon>Bacteroidia</taxon>
        <taxon>Bacteroidales</taxon>
        <taxon>Prevotellaceae</taxon>
        <taxon>Hallella</taxon>
    </lineage>
</organism>
<dbReference type="InterPro" id="IPR013780">
    <property type="entry name" value="Glyco_hydro_b"/>
</dbReference>
<dbReference type="EMBL" id="JBBNFP010000034">
    <property type="protein sequence ID" value="MEQ2487154.1"/>
    <property type="molecule type" value="Genomic_DNA"/>
</dbReference>
<feature type="domain" description="Glycosyl-hydrolase 97 C-terminal oligomerisation" evidence="8">
    <location>
        <begin position="553"/>
        <end position="648"/>
    </location>
</feature>
<comment type="subunit">
    <text evidence="2">Monomer.</text>
</comment>
<gene>
    <name evidence="9" type="ORF">AAAT34_08835</name>
</gene>
<comment type="caution">
    <text evidence="9">The sequence shown here is derived from an EMBL/GenBank/DDBJ whole genome shotgun (WGS) entry which is preliminary data.</text>
</comment>
<evidence type="ECO:0000256" key="3">
    <source>
        <dbReference type="ARBA" id="ARBA00022801"/>
    </source>
</evidence>
<dbReference type="Gene3D" id="2.70.98.10">
    <property type="match status" value="1"/>
</dbReference>
<reference evidence="9 10" key="1">
    <citation type="submission" date="2024-04" db="EMBL/GenBank/DDBJ databases">
        <title>Human intestinal bacterial collection.</title>
        <authorList>
            <person name="Pauvert C."/>
            <person name="Hitch T.C.A."/>
            <person name="Clavel T."/>
        </authorList>
    </citation>
    <scope>NUCLEOTIDE SEQUENCE [LARGE SCALE GENOMIC DNA]</scope>
    <source>
        <strain evidence="9 10">CLA-AA-H145</strain>
    </source>
</reference>
<dbReference type="InterPro" id="IPR029486">
    <property type="entry name" value="GH97_N"/>
</dbReference>
<evidence type="ECO:0000256" key="1">
    <source>
        <dbReference type="ARBA" id="ARBA00001913"/>
    </source>
</evidence>
<evidence type="ECO:0000256" key="5">
    <source>
        <dbReference type="ARBA" id="ARBA00023295"/>
    </source>
</evidence>
<dbReference type="InterPro" id="IPR019563">
    <property type="entry name" value="GH97_catalytic"/>
</dbReference>
<keyword evidence="3 9" id="KW-0378">Hydrolase</keyword>
<keyword evidence="4" id="KW-0106">Calcium</keyword>
<evidence type="ECO:0000259" key="7">
    <source>
        <dbReference type="Pfam" id="PF14508"/>
    </source>
</evidence>
<evidence type="ECO:0000259" key="6">
    <source>
        <dbReference type="Pfam" id="PF10566"/>
    </source>
</evidence>
<dbReference type="Gene3D" id="3.20.20.70">
    <property type="entry name" value="Aldolase class I"/>
    <property type="match status" value="1"/>
</dbReference>
<dbReference type="PANTHER" id="PTHR35803">
    <property type="entry name" value="GLUCAN 1,4-ALPHA-GLUCOSIDASE SUSB-RELATED"/>
    <property type="match status" value="1"/>
</dbReference>
<proteinExistence type="predicted"/>
<dbReference type="Proteomes" id="UP001487296">
    <property type="component" value="Unassembled WGS sequence"/>
</dbReference>
<evidence type="ECO:0000313" key="9">
    <source>
        <dbReference type="EMBL" id="MEQ2487154.1"/>
    </source>
</evidence>
<dbReference type="InterPro" id="IPR052720">
    <property type="entry name" value="Glycosyl_hydrolase_97"/>
</dbReference>
<comment type="cofactor">
    <cofactor evidence="1">
        <name>Ca(2+)</name>
        <dbReference type="ChEBI" id="CHEBI:29108"/>
    </cofactor>
</comment>
<dbReference type="SUPFAM" id="SSF51445">
    <property type="entry name" value="(Trans)glycosidases"/>
    <property type="match status" value="1"/>
</dbReference>
<evidence type="ECO:0000256" key="4">
    <source>
        <dbReference type="ARBA" id="ARBA00022837"/>
    </source>
</evidence>
<dbReference type="Gene3D" id="2.60.40.1180">
    <property type="entry name" value="Golgi alpha-mannosidase II"/>
    <property type="match status" value="1"/>
</dbReference>
<dbReference type="GO" id="GO:0016787">
    <property type="term" value="F:hydrolase activity"/>
    <property type="evidence" value="ECO:0007669"/>
    <property type="project" value="UniProtKB-KW"/>
</dbReference>
<dbReference type="InterPro" id="IPR014718">
    <property type="entry name" value="GH-type_carb-bd"/>
</dbReference>
<evidence type="ECO:0000259" key="8">
    <source>
        <dbReference type="Pfam" id="PF14509"/>
    </source>
</evidence>
<dbReference type="PANTHER" id="PTHR35803:SF2">
    <property type="entry name" value="RETAINING ALPHA-GALACTOSIDASE"/>
    <property type="match status" value="1"/>
</dbReference>
<dbReference type="Pfam" id="PF14509">
    <property type="entry name" value="GH97_C"/>
    <property type="match status" value="1"/>
</dbReference>
<feature type="domain" description="Glycosyl-hydrolase 97 catalytic" evidence="6">
    <location>
        <begin position="298"/>
        <end position="452"/>
    </location>
</feature>
<dbReference type="RefSeq" id="WP_215760203.1">
    <property type="nucleotide sequence ID" value="NZ_JAHKBE010000033.1"/>
</dbReference>
<feature type="domain" description="Glycosyl-hydrolase 97 N-terminal" evidence="7">
    <location>
        <begin position="20"/>
        <end position="280"/>
    </location>
</feature>
<keyword evidence="5" id="KW-0326">Glycosidase</keyword>
<dbReference type="InterPro" id="IPR013785">
    <property type="entry name" value="Aldolase_TIM"/>
</dbReference>
<protein>
    <submittedName>
        <fullName evidence="9">Glycoside hydrolase family 97 catalytic domain-containing protein</fullName>
    </submittedName>
</protein>